<organism evidence="2 3">
    <name type="scientific">Paractinoplanes globisporus</name>
    <dbReference type="NCBI Taxonomy" id="113565"/>
    <lineage>
        <taxon>Bacteria</taxon>
        <taxon>Bacillati</taxon>
        <taxon>Actinomycetota</taxon>
        <taxon>Actinomycetes</taxon>
        <taxon>Micromonosporales</taxon>
        <taxon>Micromonosporaceae</taxon>
        <taxon>Paractinoplanes</taxon>
    </lineage>
</organism>
<feature type="region of interest" description="Disordered" evidence="1">
    <location>
        <begin position="102"/>
        <end position="150"/>
    </location>
</feature>
<sequence>MQALGVDLSQAQSGQTVTAGAKLVAERQTTVRYLVIAVRDQAGGMWDFPRSQNVTIGTSQKEFTAKRSFSKPGTYTISVAYMGNDGAWKNLGVRQTFTVGTAAGGNAPAPSPSTSSPTVKPTESTPSPKPSTSTNVPAPSGEFPNASNTGVPAGTALTTYTGPCTISTNGTVIDAKIVNCDLAIKAQDVVIKRSRINGEINSGEGTKASFRVEDSEVINGARAACQCIGSDNFTVLRTEIKGGNRGIYCRLNCTVQDSWIHGSALLATQHASAIRVERYSTITHNTMQCDWTALTDSEIGCSADMTGYPDFAPITHNTITNNLFMANPVGTGYCAYGGATAGKQFSNDPTNATYIKFVGNVWQRGSDGKCGTYGPITSFDASRTGNEWSNNKFDDGTAIAPEK</sequence>
<protein>
    <recommendedName>
        <fullName evidence="4">Pectate lyase</fullName>
    </recommendedName>
</protein>
<dbReference type="Proteomes" id="UP001602245">
    <property type="component" value="Unassembled WGS sequence"/>
</dbReference>
<feature type="compositionally biased region" description="Low complexity" evidence="1">
    <location>
        <begin position="102"/>
        <end position="137"/>
    </location>
</feature>
<evidence type="ECO:0008006" key="4">
    <source>
        <dbReference type="Google" id="ProtNLM"/>
    </source>
</evidence>
<gene>
    <name evidence="2" type="ORF">ACFY35_38700</name>
</gene>
<dbReference type="EMBL" id="JBIAZU010000007">
    <property type="protein sequence ID" value="MFF5295398.1"/>
    <property type="molecule type" value="Genomic_DNA"/>
</dbReference>
<comment type="caution">
    <text evidence="2">The sequence shown here is derived from an EMBL/GenBank/DDBJ whole genome shotgun (WGS) entry which is preliminary data.</text>
</comment>
<dbReference type="RefSeq" id="WP_020515219.1">
    <property type="nucleotide sequence ID" value="NZ_JBIAZU010000007.1"/>
</dbReference>
<accession>A0ABW6WQS8</accession>
<name>A0ABW6WQS8_9ACTN</name>
<reference evidence="2 3" key="1">
    <citation type="submission" date="2024-10" db="EMBL/GenBank/DDBJ databases">
        <title>The Natural Products Discovery Center: Release of the First 8490 Sequenced Strains for Exploring Actinobacteria Biosynthetic Diversity.</title>
        <authorList>
            <person name="Kalkreuter E."/>
            <person name="Kautsar S.A."/>
            <person name="Yang D."/>
            <person name="Bader C.D."/>
            <person name="Teijaro C.N."/>
            <person name="Fluegel L."/>
            <person name="Davis C.M."/>
            <person name="Simpson J.R."/>
            <person name="Lauterbach L."/>
            <person name="Steele A.D."/>
            <person name="Gui C."/>
            <person name="Meng S."/>
            <person name="Li G."/>
            <person name="Viehrig K."/>
            <person name="Ye F."/>
            <person name="Su P."/>
            <person name="Kiefer A.F."/>
            <person name="Nichols A."/>
            <person name="Cepeda A.J."/>
            <person name="Yan W."/>
            <person name="Fan B."/>
            <person name="Jiang Y."/>
            <person name="Adhikari A."/>
            <person name="Zheng C.-J."/>
            <person name="Schuster L."/>
            <person name="Cowan T.M."/>
            <person name="Smanski M.J."/>
            <person name="Chevrette M.G."/>
            <person name="De Carvalho L.P.S."/>
            <person name="Shen B."/>
        </authorList>
    </citation>
    <scope>NUCLEOTIDE SEQUENCE [LARGE SCALE GENOMIC DNA]</scope>
    <source>
        <strain evidence="2 3">NPDC000087</strain>
    </source>
</reference>
<evidence type="ECO:0000313" key="2">
    <source>
        <dbReference type="EMBL" id="MFF5295398.1"/>
    </source>
</evidence>
<dbReference type="InterPro" id="IPR011050">
    <property type="entry name" value="Pectin_lyase_fold/virulence"/>
</dbReference>
<keyword evidence="3" id="KW-1185">Reference proteome</keyword>
<dbReference type="SUPFAM" id="SSF51126">
    <property type="entry name" value="Pectin lyase-like"/>
    <property type="match status" value="1"/>
</dbReference>
<evidence type="ECO:0000256" key="1">
    <source>
        <dbReference type="SAM" id="MobiDB-lite"/>
    </source>
</evidence>
<proteinExistence type="predicted"/>
<evidence type="ECO:0000313" key="3">
    <source>
        <dbReference type="Proteomes" id="UP001602245"/>
    </source>
</evidence>